<comment type="subcellular location">
    <subcellularLocation>
        <location evidence="5">Cytoplasm</location>
    </subcellularLocation>
</comment>
<gene>
    <name evidence="17" type="ORF">TCEB3V08_LOCUS5982</name>
</gene>
<reference evidence="17" key="1">
    <citation type="submission" date="2020-11" db="EMBL/GenBank/DDBJ databases">
        <authorList>
            <person name="Tran Van P."/>
        </authorList>
    </citation>
    <scope>NUCLEOTIDE SEQUENCE</scope>
</reference>
<feature type="binding site" evidence="15">
    <location>
        <position position="400"/>
    </location>
    <ligand>
        <name>substrate</name>
    </ligand>
</feature>
<dbReference type="InterPro" id="IPR005511">
    <property type="entry name" value="SMP-30"/>
</dbReference>
<keyword evidence="9" id="KW-0963">Cytoplasm</keyword>
<evidence type="ECO:0000313" key="17">
    <source>
        <dbReference type="EMBL" id="CAD7401393.1"/>
    </source>
</evidence>
<evidence type="ECO:0000256" key="11">
    <source>
        <dbReference type="ARBA" id="ARBA00022801"/>
    </source>
</evidence>
<keyword evidence="12" id="KW-0106">Calcium</keyword>
<evidence type="ECO:0000256" key="8">
    <source>
        <dbReference type="ARBA" id="ARBA00016808"/>
    </source>
</evidence>
<dbReference type="PANTHER" id="PTHR10907:SF47">
    <property type="entry name" value="REGUCALCIN"/>
    <property type="match status" value="1"/>
</dbReference>
<dbReference type="SUPFAM" id="SSF63829">
    <property type="entry name" value="Calcium-dependent phosphotriesterase"/>
    <property type="match status" value="1"/>
</dbReference>
<dbReference type="GO" id="GO:0005509">
    <property type="term" value="F:calcium ion binding"/>
    <property type="evidence" value="ECO:0007669"/>
    <property type="project" value="InterPro"/>
</dbReference>
<name>A0A7R9CRU8_TIMCR</name>
<evidence type="ECO:0000256" key="5">
    <source>
        <dbReference type="ARBA" id="ARBA00004496"/>
    </source>
</evidence>
<evidence type="ECO:0000256" key="9">
    <source>
        <dbReference type="ARBA" id="ARBA00022490"/>
    </source>
</evidence>
<protein>
    <recommendedName>
        <fullName evidence="8">Regucalcin</fullName>
        <ecNumber evidence="7">3.1.1.17</ecNumber>
    </recommendedName>
    <alternativeName>
        <fullName evidence="13">Gluconolactonase</fullName>
    </alternativeName>
</protein>
<comment type="similarity">
    <text evidence="6">Belongs to the SMP-30/CGR1 family.</text>
</comment>
<keyword evidence="15" id="KW-0862">Zinc</keyword>
<comment type="cofactor">
    <cofactor evidence="3">
        <name>Mn(2+)</name>
        <dbReference type="ChEBI" id="CHEBI:29035"/>
    </cofactor>
</comment>
<dbReference type="EMBL" id="OC318298">
    <property type="protein sequence ID" value="CAD7401393.1"/>
    <property type="molecule type" value="Genomic_DNA"/>
</dbReference>
<dbReference type="FunFam" id="2.120.10.30:FF:000027">
    <property type="entry name" value="Regucalcin homologue"/>
    <property type="match status" value="1"/>
</dbReference>
<dbReference type="GO" id="GO:0004341">
    <property type="term" value="F:gluconolactonase activity"/>
    <property type="evidence" value="ECO:0007669"/>
    <property type="project" value="UniProtKB-EC"/>
</dbReference>
<accession>A0A7R9CRU8</accession>
<feature type="binding site" evidence="15">
    <location>
        <position position="402"/>
    </location>
    <ligand>
        <name>substrate</name>
    </ligand>
</feature>
<feature type="domain" description="SMP-30/Gluconolactonase/LRE-like region" evidence="16">
    <location>
        <begin position="309"/>
        <end position="565"/>
    </location>
</feature>
<dbReference type="GO" id="GO:0019853">
    <property type="term" value="P:L-ascorbic acid biosynthetic process"/>
    <property type="evidence" value="ECO:0007669"/>
    <property type="project" value="TreeGrafter"/>
</dbReference>
<comment type="catalytic activity">
    <reaction evidence="1">
        <text>D-glucono-1,5-lactone + H2O = D-gluconate + H(+)</text>
        <dbReference type="Rhea" id="RHEA:10440"/>
        <dbReference type="ChEBI" id="CHEBI:15377"/>
        <dbReference type="ChEBI" id="CHEBI:15378"/>
        <dbReference type="ChEBI" id="CHEBI:16217"/>
        <dbReference type="ChEBI" id="CHEBI:18391"/>
        <dbReference type="EC" id="3.1.1.17"/>
    </reaction>
</comment>
<evidence type="ECO:0000256" key="15">
    <source>
        <dbReference type="PIRSR" id="PIRSR605511-2"/>
    </source>
</evidence>
<dbReference type="InterPro" id="IPR008367">
    <property type="entry name" value="Regucalcin"/>
</dbReference>
<feature type="binding site" evidence="15">
    <location>
        <position position="420"/>
    </location>
    <ligand>
        <name>substrate</name>
    </ligand>
</feature>
<dbReference type="PANTHER" id="PTHR10907">
    <property type="entry name" value="REGUCALCIN"/>
    <property type="match status" value="1"/>
</dbReference>
<comment type="cofactor">
    <cofactor evidence="15">
        <name>Zn(2+)</name>
        <dbReference type="ChEBI" id="CHEBI:29105"/>
    </cofactor>
    <text evidence="15">Binds 1 divalent metal cation per subunit.</text>
</comment>
<feature type="binding site" evidence="15">
    <location>
        <position position="310"/>
    </location>
    <ligand>
        <name>a divalent metal cation</name>
        <dbReference type="ChEBI" id="CHEBI:60240"/>
    </ligand>
</feature>
<dbReference type="InterPro" id="IPR011042">
    <property type="entry name" value="6-blade_b-propeller_TolB-like"/>
</dbReference>
<dbReference type="EC" id="3.1.1.17" evidence="7"/>
<evidence type="ECO:0000256" key="6">
    <source>
        <dbReference type="ARBA" id="ARBA00008853"/>
    </source>
</evidence>
<evidence type="ECO:0000256" key="4">
    <source>
        <dbReference type="ARBA" id="ARBA00001946"/>
    </source>
</evidence>
<comment type="cofactor">
    <cofactor evidence="4">
        <name>Mg(2+)</name>
        <dbReference type="ChEBI" id="CHEBI:18420"/>
    </cofactor>
</comment>
<dbReference type="GO" id="GO:0005737">
    <property type="term" value="C:cytoplasm"/>
    <property type="evidence" value="ECO:0007669"/>
    <property type="project" value="UniProtKB-SubCell"/>
</dbReference>
<evidence type="ECO:0000256" key="12">
    <source>
        <dbReference type="ARBA" id="ARBA00022837"/>
    </source>
</evidence>
<feature type="active site" description="Proton donor/acceptor" evidence="14">
    <location>
        <position position="506"/>
    </location>
</feature>
<dbReference type="GO" id="GO:0030234">
    <property type="term" value="F:enzyme regulator activity"/>
    <property type="evidence" value="ECO:0007669"/>
    <property type="project" value="InterPro"/>
</dbReference>
<evidence type="ECO:0000256" key="7">
    <source>
        <dbReference type="ARBA" id="ARBA00013227"/>
    </source>
</evidence>
<dbReference type="Gene3D" id="2.120.10.30">
    <property type="entry name" value="TolB, C-terminal domain"/>
    <property type="match status" value="1"/>
</dbReference>
<feature type="binding site" evidence="15">
    <location>
        <position position="506"/>
    </location>
    <ligand>
        <name>a divalent metal cation</name>
        <dbReference type="ChEBI" id="CHEBI:60240"/>
    </ligand>
</feature>
<keyword evidence="11" id="KW-0378">Hydrolase</keyword>
<evidence type="ECO:0000256" key="2">
    <source>
        <dbReference type="ARBA" id="ARBA00001913"/>
    </source>
</evidence>
<feature type="binding site" evidence="15">
    <location>
        <position position="454"/>
    </location>
    <ligand>
        <name>a divalent metal cation</name>
        <dbReference type="ChEBI" id="CHEBI:60240"/>
    </ligand>
</feature>
<proteinExistence type="inferred from homology"/>
<dbReference type="Pfam" id="PF08450">
    <property type="entry name" value="SGL"/>
    <property type="match status" value="1"/>
</dbReference>
<organism evidence="17">
    <name type="scientific">Timema cristinae</name>
    <name type="common">Walking stick</name>
    <dbReference type="NCBI Taxonomy" id="61476"/>
    <lineage>
        <taxon>Eukaryota</taxon>
        <taxon>Metazoa</taxon>
        <taxon>Ecdysozoa</taxon>
        <taxon>Arthropoda</taxon>
        <taxon>Hexapoda</taxon>
        <taxon>Insecta</taxon>
        <taxon>Pterygota</taxon>
        <taxon>Neoptera</taxon>
        <taxon>Polyneoptera</taxon>
        <taxon>Phasmatodea</taxon>
        <taxon>Timematodea</taxon>
        <taxon>Timematoidea</taxon>
        <taxon>Timematidae</taxon>
        <taxon>Timema</taxon>
    </lineage>
</organism>
<evidence type="ECO:0000259" key="16">
    <source>
        <dbReference type="Pfam" id="PF08450"/>
    </source>
</evidence>
<keyword evidence="10 15" id="KW-0479">Metal-binding</keyword>
<comment type="cofactor">
    <cofactor evidence="2">
        <name>Ca(2+)</name>
        <dbReference type="ChEBI" id="CHEBI:29108"/>
    </cofactor>
</comment>
<evidence type="ECO:0000256" key="3">
    <source>
        <dbReference type="ARBA" id="ARBA00001936"/>
    </source>
</evidence>
<dbReference type="PRINTS" id="PR01790">
    <property type="entry name" value="SMP30FAMILY"/>
</dbReference>
<dbReference type="InterPro" id="IPR013658">
    <property type="entry name" value="SGL"/>
</dbReference>
<evidence type="ECO:0000256" key="13">
    <source>
        <dbReference type="ARBA" id="ARBA00032464"/>
    </source>
</evidence>
<dbReference type="PRINTS" id="PR01791">
    <property type="entry name" value="REGUCALCIN"/>
</dbReference>
<evidence type="ECO:0000256" key="1">
    <source>
        <dbReference type="ARBA" id="ARBA00001589"/>
    </source>
</evidence>
<evidence type="ECO:0000256" key="10">
    <source>
        <dbReference type="ARBA" id="ARBA00022723"/>
    </source>
</evidence>
<evidence type="ECO:0000256" key="14">
    <source>
        <dbReference type="PIRSR" id="PIRSR605511-1"/>
    </source>
</evidence>
<sequence length="680" mass="76305">MIQGNKQYTWRDISHLTNSTLGEISLTSQTVHLEIYLSPHKQYTWRDISHLTNSTLGDRSLTSQTVHLEIYLSPHKQYTWRDISHLTNSTLGDRSLTSQTVHLEIYLSPHKQYTWRDISHLTNSTLGDRSLTSQTVHLEIYLSPHKQYTWRDISHLTNSPLGDRSLTSQTVHLEIYLSPHKQYTWRDISHLTNSPLGEISLTSQTVHLERYLSPHKQSTWRDISHLTNRPLGEISLTSQTDHLEIYLPLEIELYFLVTRLDEQAKESVCEVSIMGVSVFIALLVVFWPQWCLSESQVTVTQVTRPLEHSEGPHWDEEKGVLFFVDIHRKLVNRLDPATGEYTFIQLGGETTLVVPVKATEDKFVAGVDRELVVFSWDGTNQTSSQVEVITTVEEDRPGDRFNDGKADVTGRMWAGTMGPEPTVGNTVPYQGAFYSLDTNSHDAEPHVLNVSISNGLAWNAAGDVLYWIDTPTLNVYAFDFDVDRAQISNQRSVFNFTANNVTGFPDGMTIDSDGNLWVACFSGGQVINVDPRTNRLLQTVEIPAERVTSAMFGGPQLDTLFVTTSRFGLTDDQLLQQPLAGSVFAVTGLGVRALAPANKAVTPRPEHALVAVRDEFNLYSAPMRTLLSVLLVRLVDTVSPVLTRPPLPLDKAGKDRNSKFKAESVIDMTSYIDTTITGDS</sequence>
<dbReference type="AlphaFoldDB" id="A0A7R9CRU8"/>